<dbReference type="RefSeq" id="WP_228375984.1">
    <property type="nucleotide sequence ID" value="NZ_FMYG01000011.1"/>
</dbReference>
<comment type="subcellular location">
    <subcellularLocation>
        <location evidence="9">Cell membrane</location>
        <topology evidence="9">Multi-pass membrane protein</topology>
    </subcellularLocation>
</comment>
<keyword evidence="5 9" id="KW-0064">Aspartyl protease</keyword>
<keyword evidence="3 9" id="KW-0645">Protease</keyword>
<evidence type="ECO:0000256" key="8">
    <source>
        <dbReference type="ARBA" id="ARBA00023136"/>
    </source>
</evidence>
<evidence type="ECO:0000256" key="10">
    <source>
        <dbReference type="RuleBase" id="RU004181"/>
    </source>
</evidence>
<dbReference type="Pfam" id="PF01252">
    <property type="entry name" value="Peptidase_A8"/>
    <property type="match status" value="1"/>
</dbReference>
<comment type="pathway">
    <text evidence="9">Protein modification; lipoprotein biosynthesis (signal peptide cleavage).</text>
</comment>
<dbReference type="PANTHER" id="PTHR33695">
    <property type="entry name" value="LIPOPROTEIN SIGNAL PEPTIDASE"/>
    <property type="match status" value="1"/>
</dbReference>
<keyword evidence="2 9" id="KW-1003">Cell membrane</keyword>
<sequence length="180" mass="18311">MTAEKTRPFAVACMVAAAAVLTDQFSKAIALTALADGRRVPIFGDAFGLQLAFNPGAVLGTGSGMTWVLTLVGVAAVAGLFVMAARARTVGWAAGLGLFLGGAVGNLIDRFMSPPGFAIGHVTDFLAYGDLFIGNLADIFLAAGAIAVAVMLMLRQRATSGTKVAPATPPTFGVPPEAKQ</sequence>
<evidence type="ECO:0000313" key="12">
    <source>
        <dbReference type="Proteomes" id="UP000183203"/>
    </source>
</evidence>
<comment type="function">
    <text evidence="9">This protein specifically catalyzes the removal of signal peptides from prolipoproteins.</text>
</comment>
<feature type="transmembrane region" description="Helical" evidence="9">
    <location>
        <begin position="132"/>
        <end position="154"/>
    </location>
</feature>
<dbReference type="PANTHER" id="PTHR33695:SF1">
    <property type="entry name" value="LIPOPROTEIN SIGNAL PEPTIDASE"/>
    <property type="match status" value="1"/>
</dbReference>
<feature type="active site" evidence="9">
    <location>
        <position position="124"/>
    </location>
</feature>
<dbReference type="UniPathway" id="UPA00665"/>
<organism evidence="11 12">
    <name type="scientific">Microbacterium enclense</name>
    <dbReference type="NCBI Taxonomy" id="993073"/>
    <lineage>
        <taxon>Bacteria</taxon>
        <taxon>Bacillati</taxon>
        <taxon>Actinomycetota</taxon>
        <taxon>Actinomycetes</taxon>
        <taxon>Micrococcales</taxon>
        <taxon>Microbacteriaceae</taxon>
        <taxon>Microbacterium</taxon>
    </lineage>
</organism>
<dbReference type="HAMAP" id="MF_00161">
    <property type="entry name" value="LspA"/>
    <property type="match status" value="1"/>
</dbReference>
<evidence type="ECO:0000313" key="11">
    <source>
        <dbReference type="EMBL" id="SDD04848.1"/>
    </source>
</evidence>
<dbReference type="InterPro" id="IPR001872">
    <property type="entry name" value="Peptidase_A8"/>
</dbReference>
<keyword evidence="8 9" id="KW-0472">Membrane</keyword>
<evidence type="ECO:0000256" key="3">
    <source>
        <dbReference type="ARBA" id="ARBA00022670"/>
    </source>
</evidence>
<evidence type="ECO:0000256" key="7">
    <source>
        <dbReference type="ARBA" id="ARBA00022989"/>
    </source>
</evidence>
<reference evidence="11 12" key="1">
    <citation type="submission" date="2016-09" db="EMBL/GenBank/DDBJ databases">
        <authorList>
            <person name="Capua I."/>
            <person name="De Benedictis P."/>
            <person name="Joannis T."/>
            <person name="Lombin L.H."/>
            <person name="Cattoli G."/>
        </authorList>
    </citation>
    <scope>NUCLEOTIDE SEQUENCE [LARGE SCALE GENOMIC DNA]</scope>
    <source>
        <strain evidence="11 12">NIO-1002</strain>
    </source>
</reference>
<evidence type="ECO:0000256" key="2">
    <source>
        <dbReference type="ARBA" id="ARBA00022475"/>
    </source>
</evidence>
<comment type="similarity">
    <text evidence="1 9 10">Belongs to the peptidase A8 family.</text>
</comment>
<dbReference type="EMBL" id="FMYG01000011">
    <property type="protein sequence ID" value="SDD04848.1"/>
    <property type="molecule type" value="Genomic_DNA"/>
</dbReference>
<dbReference type="STRING" id="993073.AS029_16400"/>
<proteinExistence type="inferred from homology"/>
<evidence type="ECO:0000256" key="6">
    <source>
        <dbReference type="ARBA" id="ARBA00022801"/>
    </source>
</evidence>
<accession>A0A1G6RJW7</accession>
<keyword evidence="7 9" id="KW-1133">Transmembrane helix</keyword>
<name>A0A1G6RJW7_9MICO</name>
<evidence type="ECO:0000256" key="4">
    <source>
        <dbReference type="ARBA" id="ARBA00022692"/>
    </source>
</evidence>
<keyword evidence="4 9" id="KW-0812">Transmembrane</keyword>
<dbReference type="GO" id="GO:0006508">
    <property type="term" value="P:proteolysis"/>
    <property type="evidence" value="ECO:0007669"/>
    <property type="project" value="UniProtKB-KW"/>
</dbReference>
<protein>
    <recommendedName>
        <fullName evidence="9">Lipoprotein signal peptidase</fullName>
        <ecNumber evidence="9">3.4.23.36</ecNumber>
    </recommendedName>
    <alternativeName>
        <fullName evidence="9">Prolipoprotein signal peptidase</fullName>
    </alternativeName>
    <alternativeName>
        <fullName evidence="9">Signal peptidase II</fullName>
        <shortName evidence="9">SPase II</shortName>
    </alternativeName>
</protein>
<dbReference type="Proteomes" id="UP000183203">
    <property type="component" value="Unassembled WGS sequence"/>
</dbReference>
<feature type="active site" evidence="9">
    <location>
        <position position="138"/>
    </location>
</feature>
<comment type="catalytic activity">
    <reaction evidence="9">
        <text>Release of signal peptides from bacterial membrane prolipoproteins. Hydrolyzes -Xaa-Yaa-Zaa-|-(S,diacylglyceryl)Cys-, in which Xaa is hydrophobic (preferably Leu), and Yaa (Ala or Ser) and Zaa (Gly or Ala) have small, neutral side chains.</text>
        <dbReference type="EC" id="3.4.23.36"/>
    </reaction>
</comment>
<evidence type="ECO:0000256" key="9">
    <source>
        <dbReference type="HAMAP-Rule" id="MF_00161"/>
    </source>
</evidence>
<keyword evidence="6 9" id="KW-0378">Hydrolase</keyword>
<comment type="caution">
    <text evidence="9">Lacks conserved residue(s) required for the propagation of feature annotation.</text>
</comment>
<gene>
    <name evidence="9" type="primary">lspA</name>
    <name evidence="11" type="ORF">SAMN05216418_0157</name>
</gene>
<feature type="transmembrane region" description="Helical" evidence="9">
    <location>
        <begin position="90"/>
        <end position="108"/>
    </location>
</feature>
<evidence type="ECO:0000256" key="1">
    <source>
        <dbReference type="ARBA" id="ARBA00006139"/>
    </source>
</evidence>
<dbReference type="EC" id="3.4.23.36" evidence="9"/>
<dbReference type="AlphaFoldDB" id="A0A1G6RJW7"/>
<dbReference type="PRINTS" id="PR00781">
    <property type="entry name" value="LIPOSIGPTASE"/>
</dbReference>
<evidence type="ECO:0000256" key="5">
    <source>
        <dbReference type="ARBA" id="ARBA00022750"/>
    </source>
</evidence>
<dbReference type="GO" id="GO:0004190">
    <property type="term" value="F:aspartic-type endopeptidase activity"/>
    <property type="evidence" value="ECO:0007669"/>
    <property type="project" value="UniProtKB-UniRule"/>
</dbReference>
<dbReference type="GO" id="GO:0005886">
    <property type="term" value="C:plasma membrane"/>
    <property type="evidence" value="ECO:0007669"/>
    <property type="project" value="UniProtKB-SubCell"/>
</dbReference>
<feature type="transmembrane region" description="Helical" evidence="9">
    <location>
        <begin position="64"/>
        <end position="83"/>
    </location>
</feature>